<reference evidence="2" key="1">
    <citation type="journal article" date="2019" name="Int. J. Syst. Evol. Microbiol.">
        <title>The Global Catalogue of Microorganisms (GCM) 10K type strain sequencing project: providing services to taxonomists for standard genome sequencing and annotation.</title>
        <authorList>
            <consortium name="The Broad Institute Genomics Platform"/>
            <consortium name="The Broad Institute Genome Sequencing Center for Infectious Disease"/>
            <person name="Wu L."/>
            <person name="Ma J."/>
        </authorList>
    </citation>
    <scope>NUCLEOTIDE SEQUENCE [LARGE SCALE GENOMIC DNA]</scope>
    <source>
        <strain evidence="2">JCM 17440</strain>
    </source>
</reference>
<accession>A0ABP8CBU7</accession>
<sequence>MLASAATGRSEDLNYRSLFMETSLISLETLPNTRQRLLLTNLVVRQVAARSGGRAFWAPGKRGPH</sequence>
<evidence type="ECO:0000313" key="1">
    <source>
        <dbReference type="EMBL" id="GAA4237082.1"/>
    </source>
</evidence>
<dbReference type="EMBL" id="BAABAS010000016">
    <property type="protein sequence ID" value="GAA4237082.1"/>
    <property type="molecule type" value="Genomic_DNA"/>
</dbReference>
<gene>
    <name evidence="1" type="ORF">GCM10022254_48210</name>
</gene>
<proteinExistence type="predicted"/>
<organism evidence="1 2">
    <name type="scientific">Actinomadura meridiana</name>
    <dbReference type="NCBI Taxonomy" id="559626"/>
    <lineage>
        <taxon>Bacteria</taxon>
        <taxon>Bacillati</taxon>
        <taxon>Actinomycetota</taxon>
        <taxon>Actinomycetes</taxon>
        <taxon>Streptosporangiales</taxon>
        <taxon>Thermomonosporaceae</taxon>
        <taxon>Actinomadura</taxon>
    </lineage>
</organism>
<protein>
    <submittedName>
        <fullName evidence="1">Uncharacterized protein</fullName>
    </submittedName>
</protein>
<dbReference type="Proteomes" id="UP001501710">
    <property type="component" value="Unassembled WGS sequence"/>
</dbReference>
<name>A0ABP8CBU7_9ACTN</name>
<evidence type="ECO:0000313" key="2">
    <source>
        <dbReference type="Proteomes" id="UP001501710"/>
    </source>
</evidence>
<comment type="caution">
    <text evidence="1">The sequence shown here is derived from an EMBL/GenBank/DDBJ whole genome shotgun (WGS) entry which is preliminary data.</text>
</comment>
<keyword evidence="2" id="KW-1185">Reference proteome</keyword>